<evidence type="ECO:0000259" key="3">
    <source>
        <dbReference type="Pfam" id="PF03779"/>
    </source>
</evidence>
<comment type="caution">
    <text evidence="4">The sequence shown here is derived from an EMBL/GenBank/DDBJ whole genome shotgun (WGS) entry which is preliminary data.</text>
</comment>
<keyword evidence="2" id="KW-0812">Transmembrane</keyword>
<name>A0ABV3B847_9ACTN</name>
<feature type="domain" description="SPW repeat-containing integral membrane" evidence="3">
    <location>
        <begin position="38"/>
        <end position="134"/>
    </location>
</feature>
<feature type="region of interest" description="Disordered" evidence="1">
    <location>
        <begin position="143"/>
        <end position="167"/>
    </location>
</feature>
<proteinExistence type="predicted"/>
<sequence>MTDQTHTTLESHPDIVEMRERHARAERAASTQQGQAVEALALVTGLYLAASPWIAGFNDLGTLAINNLITGIAYALLLSGFGHAYERTHARAWAAALIGVWTIVAPWVVAGNVDTTRTVVNNIIVGAVALLLALAAGAAASETDRSGRSGRTGMGAGGGGRMGRTAR</sequence>
<evidence type="ECO:0000256" key="1">
    <source>
        <dbReference type="SAM" id="MobiDB-lite"/>
    </source>
</evidence>
<keyword evidence="2" id="KW-1133">Transmembrane helix</keyword>
<organism evidence="4 5">
    <name type="scientific">Streptomyces neyagawaensis</name>
    <dbReference type="NCBI Taxonomy" id="42238"/>
    <lineage>
        <taxon>Bacteria</taxon>
        <taxon>Bacillati</taxon>
        <taxon>Actinomycetota</taxon>
        <taxon>Actinomycetes</taxon>
        <taxon>Kitasatosporales</taxon>
        <taxon>Streptomycetaceae</taxon>
        <taxon>Streptomyces</taxon>
    </lineage>
</organism>
<reference evidence="4 5" key="1">
    <citation type="submission" date="2024-06" db="EMBL/GenBank/DDBJ databases">
        <title>The Natural Products Discovery Center: Release of the First 8490 Sequenced Strains for Exploring Actinobacteria Biosynthetic Diversity.</title>
        <authorList>
            <person name="Kalkreuter E."/>
            <person name="Kautsar S.A."/>
            <person name="Yang D."/>
            <person name="Bader C.D."/>
            <person name="Teijaro C.N."/>
            <person name="Fluegel L."/>
            <person name="Davis C.M."/>
            <person name="Simpson J.R."/>
            <person name="Lauterbach L."/>
            <person name="Steele A.D."/>
            <person name="Gui C."/>
            <person name="Meng S."/>
            <person name="Li G."/>
            <person name="Viehrig K."/>
            <person name="Ye F."/>
            <person name="Su P."/>
            <person name="Kiefer A.F."/>
            <person name="Nichols A."/>
            <person name="Cepeda A.J."/>
            <person name="Yan W."/>
            <person name="Fan B."/>
            <person name="Jiang Y."/>
            <person name="Adhikari A."/>
            <person name="Zheng C.-J."/>
            <person name="Schuster L."/>
            <person name="Cowan T.M."/>
            <person name="Smanski M.J."/>
            <person name="Chevrette M.G."/>
            <person name="De Carvalho L.P.S."/>
            <person name="Shen B."/>
        </authorList>
    </citation>
    <scope>NUCLEOTIDE SEQUENCE [LARGE SCALE GENOMIC DNA]</scope>
    <source>
        <strain evidence="4 5">NPDC046851</strain>
    </source>
</reference>
<feature type="transmembrane region" description="Helical" evidence="2">
    <location>
        <begin position="119"/>
        <end position="141"/>
    </location>
</feature>
<protein>
    <submittedName>
        <fullName evidence="4">SPW repeat protein</fullName>
    </submittedName>
</protein>
<dbReference type="Proteomes" id="UP001551189">
    <property type="component" value="Unassembled WGS sequence"/>
</dbReference>
<feature type="transmembrane region" description="Helical" evidence="2">
    <location>
        <begin position="60"/>
        <end position="81"/>
    </location>
</feature>
<keyword evidence="2" id="KW-0472">Membrane</keyword>
<keyword evidence="5" id="KW-1185">Reference proteome</keyword>
<accession>A0ABV3B847</accession>
<evidence type="ECO:0000313" key="4">
    <source>
        <dbReference type="EMBL" id="MEU6805608.1"/>
    </source>
</evidence>
<dbReference type="InterPro" id="IPR005530">
    <property type="entry name" value="SPW"/>
</dbReference>
<dbReference type="RefSeq" id="WP_359700518.1">
    <property type="nucleotide sequence ID" value="NZ_JBEYXT010000219.1"/>
</dbReference>
<gene>
    <name evidence="4" type="ORF">ABZ931_32080</name>
</gene>
<evidence type="ECO:0000256" key="2">
    <source>
        <dbReference type="SAM" id="Phobius"/>
    </source>
</evidence>
<dbReference type="EMBL" id="JBEYXT010000219">
    <property type="protein sequence ID" value="MEU6805608.1"/>
    <property type="molecule type" value="Genomic_DNA"/>
</dbReference>
<dbReference type="Pfam" id="PF03779">
    <property type="entry name" value="SPW"/>
    <property type="match status" value="1"/>
</dbReference>
<feature type="transmembrane region" description="Helical" evidence="2">
    <location>
        <begin position="93"/>
        <end position="113"/>
    </location>
</feature>
<feature type="compositionally biased region" description="Gly residues" evidence="1">
    <location>
        <begin position="150"/>
        <end position="167"/>
    </location>
</feature>
<feature type="transmembrane region" description="Helical" evidence="2">
    <location>
        <begin position="36"/>
        <end position="54"/>
    </location>
</feature>
<evidence type="ECO:0000313" key="5">
    <source>
        <dbReference type="Proteomes" id="UP001551189"/>
    </source>
</evidence>